<keyword evidence="2" id="KW-1185">Reference proteome</keyword>
<dbReference type="RefSeq" id="WP_246273851.1">
    <property type="nucleotide sequence ID" value="NZ_BAABGO010000062.1"/>
</dbReference>
<gene>
    <name evidence="1" type="ORF">Phou_050990</name>
</gene>
<organism evidence="1 2">
    <name type="scientific">Phytohabitans houttuyneae</name>
    <dbReference type="NCBI Taxonomy" id="1076126"/>
    <lineage>
        <taxon>Bacteria</taxon>
        <taxon>Bacillati</taxon>
        <taxon>Actinomycetota</taxon>
        <taxon>Actinomycetes</taxon>
        <taxon>Micromonosporales</taxon>
        <taxon>Micromonosporaceae</taxon>
    </lineage>
</organism>
<dbReference type="EMBL" id="BLPF01000002">
    <property type="protein sequence ID" value="GFJ80919.1"/>
    <property type="molecule type" value="Genomic_DNA"/>
</dbReference>
<dbReference type="Proteomes" id="UP000482800">
    <property type="component" value="Unassembled WGS sequence"/>
</dbReference>
<reference evidence="1 2" key="2">
    <citation type="submission" date="2020-03" db="EMBL/GenBank/DDBJ databases">
        <authorList>
            <person name="Ichikawa N."/>
            <person name="Kimura A."/>
            <person name="Kitahashi Y."/>
            <person name="Uohara A."/>
        </authorList>
    </citation>
    <scope>NUCLEOTIDE SEQUENCE [LARGE SCALE GENOMIC DNA]</scope>
    <source>
        <strain evidence="1 2">NBRC 108639</strain>
    </source>
</reference>
<evidence type="ECO:0000313" key="1">
    <source>
        <dbReference type="EMBL" id="GFJ80919.1"/>
    </source>
</evidence>
<proteinExistence type="predicted"/>
<protein>
    <submittedName>
        <fullName evidence="1">Uncharacterized protein</fullName>
    </submittedName>
</protein>
<name>A0A6V8KFS8_9ACTN</name>
<accession>A0A6V8KFS8</accession>
<sequence>MTAMHVRRAEIVSILRSRGKLARADWFERELPEIVDVGKNRSLLATLEIDPDGLRWVDRVPQHA</sequence>
<comment type="caution">
    <text evidence="1">The sequence shown here is derived from an EMBL/GenBank/DDBJ whole genome shotgun (WGS) entry which is preliminary data.</text>
</comment>
<dbReference type="AlphaFoldDB" id="A0A6V8KFS8"/>
<reference evidence="1 2" key="1">
    <citation type="submission" date="2020-03" db="EMBL/GenBank/DDBJ databases">
        <title>Whole genome shotgun sequence of Phytohabitans houttuyneae NBRC 108639.</title>
        <authorList>
            <person name="Komaki H."/>
            <person name="Tamura T."/>
        </authorList>
    </citation>
    <scope>NUCLEOTIDE SEQUENCE [LARGE SCALE GENOMIC DNA]</scope>
    <source>
        <strain evidence="1 2">NBRC 108639</strain>
    </source>
</reference>
<evidence type="ECO:0000313" key="2">
    <source>
        <dbReference type="Proteomes" id="UP000482800"/>
    </source>
</evidence>